<dbReference type="PANTHER" id="PTHR30346">
    <property type="entry name" value="TRANSCRIPTIONAL DUAL REGULATOR HCAR-RELATED"/>
    <property type="match status" value="1"/>
</dbReference>
<evidence type="ECO:0000256" key="4">
    <source>
        <dbReference type="ARBA" id="ARBA00023163"/>
    </source>
</evidence>
<keyword evidence="4" id="KW-0804">Transcription</keyword>
<evidence type="ECO:0000256" key="2">
    <source>
        <dbReference type="ARBA" id="ARBA00023015"/>
    </source>
</evidence>
<evidence type="ECO:0000313" key="7">
    <source>
        <dbReference type="Proteomes" id="UP001589627"/>
    </source>
</evidence>
<gene>
    <name evidence="6" type="ORF">ACFFNX_39620</name>
</gene>
<feature type="domain" description="HTH lysR-type" evidence="5">
    <location>
        <begin position="1"/>
        <end position="58"/>
    </location>
</feature>
<protein>
    <submittedName>
        <fullName evidence="6">LysR family transcriptional regulator</fullName>
    </submittedName>
</protein>
<reference evidence="6 7" key="1">
    <citation type="submission" date="2024-09" db="EMBL/GenBank/DDBJ databases">
        <authorList>
            <person name="Sun Q."/>
            <person name="Mori K."/>
        </authorList>
    </citation>
    <scope>NUCLEOTIDE SEQUENCE [LARGE SCALE GENOMIC DNA]</scope>
    <source>
        <strain evidence="6 7">TBRC 0563</strain>
    </source>
</reference>
<dbReference type="Pfam" id="PF00126">
    <property type="entry name" value="HTH_1"/>
    <property type="match status" value="1"/>
</dbReference>
<evidence type="ECO:0000313" key="6">
    <source>
        <dbReference type="EMBL" id="MFB9838284.1"/>
    </source>
</evidence>
<dbReference type="EMBL" id="JBHLZP010000490">
    <property type="protein sequence ID" value="MFB9838284.1"/>
    <property type="molecule type" value="Genomic_DNA"/>
</dbReference>
<evidence type="ECO:0000256" key="1">
    <source>
        <dbReference type="ARBA" id="ARBA00009437"/>
    </source>
</evidence>
<dbReference type="InterPro" id="IPR036390">
    <property type="entry name" value="WH_DNA-bd_sf"/>
</dbReference>
<evidence type="ECO:0000256" key="3">
    <source>
        <dbReference type="ARBA" id="ARBA00023125"/>
    </source>
</evidence>
<sequence>MELRQLNYFVAVANEKSFTLAAKRLHVVQSAVSAAIASLERDLRVTLFERNAQRVMLTEAGSALLPEALAVLDAAQGARDAVDELGQGVRGSVRVGMLAGLGLVDLPGLAGDFRRRYPDVEMRVRVESGSSAGIAAALLSGEVDVGLLGVVDTLNRELEGRELVRVPQVLAVPAGHPLDGRRVVAVADLAEEEFVDFPAGHAARAVTDRVFAAARIERRIAVEVDALDAAAGFVRHGVGVAIVPPFAVQGDDAVRTMRIKDESMEWSLHLATPRRRKPTAAVRALAGLVDAHLSRPEEALQARR</sequence>
<name>A0ABV5YTA6_9ACTN</name>
<dbReference type="RefSeq" id="WP_378211299.1">
    <property type="nucleotide sequence ID" value="NZ_JBHLZP010000490.1"/>
</dbReference>
<comment type="caution">
    <text evidence="6">The sequence shown here is derived from an EMBL/GenBank/DDBJ whole genome shotgun (WGS) entry which is preliminary data.</text>
</comment>
<dbReference type="InterPro" id="IPR036388">
    <property type="entry name" value="WH-like_DNA-bd_sf"/>
</dbReference>
<keyword evidence="7" id="KW-1185">Reference proteome</keyword>
<accession>A0ABV5YTA6</accession>
<dbReference type="PROSITE" id="PS50931">
    <property type="entry name" value="HTH_LYSR"/>
    <property type="match status" value="1"/>
</dbReference>
<dbReference type="Gene3D" id="3.40.190.290">
    <property type="match status" value="1"/>
</dbReference>
<dbReference type="InterPro" id="IPR000847">
    <property type="entry name" value="LysR_HTH_N"/>
</dbReference>
<dbReference type="PRINTS" id="PR00039">
    <property type="entry name" value="HTHLYSR"/>
</dbReference>
<dbReference type="InterPro" id="IPR005119">
    <property type="entry name" value="LysR_subst-bd"/>
</dbReference>
<organism evidence="6 7">
    <name type="scientific">Actinoallomurus acaciae</name>
    <dbReference type="NCBI Taxonomy" id="502577"/>
    <lineage>
        <taxon>Bacteria</taxon>
        <taxon>Bacillati</taxon>
        <taxon>Actinomycetota</taxon>
        <taxon>Actinomycetes</taxon>
        <taxon>Streptosporangiales</taxon>
        <taxon>Thermomonosporaceae</taxon>
        <taxon>Actinoallomurus</taxon>
    </lineage>
</organism>
<proteinExistence type="inferred from homology"/>
<keyword evidence="2" id="KW-0805">Transcription regulation</keyword>
<evidence type="ECO:0000259" key="5">
    <source>
        <dbReference type="PROSITE" id="PS50931"/>
    </source>
</evidence>
<dbReference type="SUPFAM" id="SSF46785">
    <property type="entry name" value="Winged helix' DNA-binding domain"/>
    <property type="match status" value="1"/>
</dbReference>
<dbReference type="Proteomes" id="UP001589627">
    <property type="component" value="Unassembled WGS sequence"/>
</dbReference>
<keyword evidence="3" id="KW-0238">DNA-binding</keyword>
<dbReference type="PANTHER" id="PTHR30346:SF28">
    <property type="entry name" value="HTH-TYPE TRANSCRIPTIONAL REGULATOR CYNR"/>
    <property type="match status" value="1"/>
</dbReference>
<comment type="similarity">
    <text evidence="1">Belongs to the LysR transcriptional regulatory family.</text>
</comment>
<dbReference type="Gene3D" id="1.10.10.10">
    <property type="entry name" value="Winged helix-like DNA-binding domain superfamily/Winged helix DNA-binding domain"/>
    <property type="match status" value="1"/>
</dbReference>
<dbReference type="Pfam" id="PF03466">
    <property type="entry name" value="LysR_substrate"/>
    <property type="match status" value="1"/>
</dbReference>
<dbReference type="SUPFAM" id="SSF53850">
    <property type="entry name" value="Periplasmic binding protein-like II"/>
    <property type="match status" value="1"/>
</dbReference>